<evidence type="ECO:0000313" key="2">
    <source>
        <dbReference type="Proteomes" id="UP000007814"/>
    </source>
</evidence>
<reference evidence="1 2" key="1">
    <citation type="submission" date="2012-07" db="EMBL/GenBank/DDBJ databases">
        <authorList>
            <person name="Durkin A.S."/>
            <person name="McCorrison J."/>
            <person name="Torralba M."/>
            <person name="Gillis M."/>
            <person name="Methe B."/>
            <person name="Sutton G."/>
            <person name="Nelson K.E."/>
        </authorList>
    </citation>
    <scope>NUCLEOTIDE SEQUENCE [LARGE SCALE GENOMIC DNA]</scope>
    <source>
        <strain evidence="2">ATCC 12104 / DSM 43013 / CCUG 2238 / JCM 8349 / NCTC 10301 / Howell 279</strain>
    </source>
</reference>
<dbReference type="PATRIC" id="fig|1115803.3.peg.873"/>
<dbReference type="Proteomes" id="UP000007814">
    <property type="component" value="Unassembled WGS sequence"/>
</dbReference>
<dbReference type="AlphaFoldDB" id="J3F3Y1"/>
<name>J3F3Y1_ACTNH</name>
<accession>J3F3Y1</accession>
<protein>
    <submittedName>
        <fullName evidence="1">Uncharacterized protein</fullName>
    </submittedName>
</protein>
<proteinExistence type="predicted"/>
<evidence type="ECO:0000313" key="1">
    <source>
        <dbReference type="EMBL" id="EJN85367.1"/>
    </source>
</evidence>
<comment type="caution">
    <text evidence="1">The sequence shown here is derived from an EMBL/GenBank/DDBJ whole genome shotgun (WGS) entry which is preliminary data.</text>
</comment>
<gene>
    <name evidence="1" type="ORF">HMPREF1129_1560</name>
</gene>
<dbReference type="EMBL" id="ALJK01000072">
    <property type="protein sequence ID" value="EJN85367.1"/>
    <property type="molecule type" value="Genomic_DNA"/>
</dbReference>
<sequence length="42" mass="4477">MKLTDAARMIFPVLLFNTLAGLMSGSAPGARDLSFFVFGSLL</sequence>
<organism evidence="1 2">
    <name type="scientific">Actinomyces naeslundii (strain ATCC 12104 / DSM 43013 / CCUG 2238 / JCM 8349 / NCTC 10301 / Howell 279)</name>
    <dbReference type="NCBI Taxonomy" id="1115803"/>
    <lineage>
        <taxon>Bacteria</taxon>
        <taxon>Bacillati</taxon>
        <taxon>Actinomycetota</taxon>
        <taxon>Actinomycetes</taxon>
        <taxon>Actinomycetales</taxon>
        <taxon>Actinomycetaceae</taxon>
        <taxon>Actinomyces</taxon>
    </lineage>
</organism>